<feature type="compositionally biased region" description="Low complexity" evidence="1">
    <location>
        <begin position="280"/>
        <end position="295"/>
    </location>
</feature>
<dbReference type="VEuPathDB" id="TriTrypDB:TcIL3000_0_37510"/>
<dbReference type="InterPro" id="IPR011992">
    <property type="entry name" value="EF-hand-dom_pair"/>
</dbReference>
<organism evidence="2 3">
    <name type="scientific">Trypanosoma congolense (strain IL3000)</name>
    <dbReference type="NCBI Taxonomy" id="1068625"/>
    <lineage>
        <taxon>Eukaryota</taxon>
        <taxon>Discoba</taxon>
        <taxon>Euglenozoa</taxon>
        <taxon>Kinetoplastea</taxon>
        <taxon>Metakinetoplastina</taxon>
        <taxon>Trypanosomatida</taxon>
        <taxon>Trypanosomatidae</taxon>
        <taxon>Trypanosoma</taxon>
        <taxon>Nannomonas</taxon>
    </lineage>
</organism>
<feature type="compositionally biased region" description="Basic and acidic residues" evidence="1">
    <location>
        <begin position="370"/>
        <end position="381"/>
    </location>
</feature>
<feature type="region of interest" description="Disordered" evidence="1">
    <location>
        <begin position="280"/>
        <end position="392"/>
    </location>
</feature>
<gene>
    <name evidence="2" type="ORF">TCIL3000_0_37510</name>
</gene>
<protein>
    <submittedName>
        <fullName evidence="2">WGS project CAEQ00000000 data, annotated contig 1532</fullName>
    </submittedName>
</protein>
<reference evidence="2 3" key="2">
    <citation type="journal article" date="2012" name="Proc. Natl. Acad. Sci. U.S.A.">
        <title>Antigenic diversity is generated by distinct evolutionary mechanisms in African trypanosome species.</title>
        <authorList>
            <person name="Jackson A.P."/>
            <person name="Berry A."/>
            <person name="Aslett M."/>
            <person name="Allison H.C."/>
            <person name="Burton P."/>
            <person name="Vavrova-Anderson J."/>
            <person name="Brown R."/>
            <person name="Browne H."/>
            <person name="Corton N."/>
            <person name="Hauser H."/>
            <person name="Gamble J."/>
            <person name="Gilderthorp R."/>
            <person name="Marcello L."/>
            <person name="McQuillan J."/>
            <person name="Otto T.D."/>
            <person name="Quail M.A."/>
            <person name="Sanders M.J."/>
            <person name="van Tonder A."/>
            <person name="Ginger M.L."/>
            <person name="Field M.C."/>
            <person name="Barry J.D."/>
            <person name="Hertz-Fowler C."/>
            <person name="Berriman M."/>
        </authorList>
    </citation>
    <scope>NUCLEOTIDE SEQUENCE [LARGE SCALE GENOMIC DNA]</scope>
    <source>
        <strain evidence="2 3">IL3000</strain>
    </source>
</reference>
<keyword evidence="3" id="KW-1185">Reference proteome</keyword>
<reference evidence="3" key="1">
    <citation type="submission" date="2011-07" db="EMBL/GenBank/DDBJ databases">
        <title>Divergent evolution of antigenic variation in African trypanosomes.</title>
        <authorList>
            <person name="Jackson A.P."/>
            <person name="Berry A."/>
            <person name="Allison H.C."/>
            <person name="Burton P."/>
            <person name="Anderson J."/>
            <person name="Aslett M."/>
            <person name="Brown R."/>
            <person name="Corton N."/>
            <person name="Harris D."/>
            <person name="Hauser H."/>
            <person name="Gamble J."/>
            <person name="Gilderthorp R."/>
            <person name="McQuillan J."/>
            <person name="Quail M.A."/>
            <person name="Sanders M."/>
            <person name="Van Tonder A."/>
            <person name="Ginger M.L."/>
            <person name="Donelson J.E."/>
            <person name="Field M.C."/>
            <person name="Barry J.D."/>
            <person name="Berriman M."/>
            <person name="Hertz-Fowler C."/>
        </authorList>
    </citation>
    <scope>NUCLEOTIDE SEQUENCE [LARGE SCALE GENOMIC DNA]</scope>
    <source>
        <strain evidence="3">IL3000</strain>
    </source>
</reference>
<dbReference type="SUPFAM" id="SSF47473">
    <property type="entry name" value="EF-hand"/>
    <property type="match status" value="1"/>
</dbReference>
<evidence type="ECO:0000313" key="2">
    <source>
        <dbReference type="EMBL" id="CCD12930.1"/>
    </source>
</evidence>
<evidence type="ECO:0000313" key="3">
    <source>
        <dbReference type="Proteomes" id="UP000000702"/>
    </source>
</evidence>
<feature type="region of interest" description="Disordered" evidence="1">
    <location>
        <begin position="468"/>
        <end position="517"/>
    </location>
</feature>
<dbReference type="OMA" id="PNRCFLE"/>
<feature type="compositionally biased region" description="Basic and acidic residues" evidence="1">
    <location>
        <begin position="324"/>
        <end position="356"/>
    </location>
</feature>
<proteinExistence type="predicted"/>
<accession>F9W6X3</accession>
<sequence length="577" mass="62998">MPATATVHASTVVGVPPCAAAALFSDVMFAKEYGVNGLMSCCLLENSCAPTDVGAVRRLALDIPTFEDKIIREKLVEVINGPHHFITRMEYLPCTLSDIRRSPFGLDGTQVLKSAITTFTVSEVTTNPNKCFLDVSTTFTANVALPPEGSKETRDELIFLDIKRFWKLYVDRTVAAASEYLLSTALPRVKRPIEKKHESLYEEVEDVLCKWSAGSGEPFSREKALTVLERVLNAWRIDRNELKHQEMLNSRLEDDFKGARHVAAAAAVAAAEALASAAESASKRPSSSSVTSHPSVGKLPPLLRSVPSGERHRGVTGSNGTAKSSERVSSEARPDRNKEKLKSAGDNDIKDFENRPFHSHGGKKGLSPREGPDSNTNEKRATPVPHTAAHQQQGIPALIAKFVTDNGLINEEAAQTLFSMLDDKNKGYLMEREVAAVLRKMDPVGLYEDVDGTLEKIAATRGVVFGSTWNDPASSSSGSECGPGGARRADGSEPASSQHSADHTESAVQKSQRVPRAGKPSVLQAMVLRYDKIKEEMKEDAIKARSAEMLRKYAFKISGRIHYDEFCLMMLGILRGY</sequence>
<evidence type="ECO:0000256" key="1">
    <source>
        <dbReference type="SAM" id="MobiDB-lite"/>
    </source>
</evidence>
<dbReference type="AlphaFoldDB" id="F9W6X3"/>
<name>F9W6X3_TRYCI</name>
<dbReference type="EMBL" id="CAEQ01000944">
    <property type="protein sequence ID" value="CCD12930.1"/>
    <property type="molecule type" value="Genomic_DNA"/>
</dbReference>
<comment type="caution">
    <text evidence="2">The sequence shown here is derived from an EMBL/GenBank/DDBJ whole genome shotgun (WGS) entry which is preliminary data.</text>
</comment>
<dbReference type="Proteomes" id="UP000000702">
    <property type="component" value="Unassembled WGS sequence"/>
</dbReference>